<evidence type="ECO:0000256" key="1">
    <source>
        <dbReference type="ARBA" id="ARBA00001947"/>
    </source>
</evidence>
<evidence type="ECO:0000256" key="7">
    <source>
        <dbReference type="ARBA" id="ARBA00022833"/>
    </source>
</evidence>
<protein>
    <recommendedName>
        <fullName evidence="5">6-carboxy-5,6,7,8-tetrahydropterin synthase</fullName>
        <ecNumber evidence="4">4.1.2.50</ecNumber>
    </recommendedName>
    <alternativeName>
        <fullName evidence="9">Queuosine biosynthesis protein QueD</fullName>
    </alternativeName>
</protein>
<dbReference type="GO" id="GO:0046872">
    <property type="term" value="F:metal ion binding"/>
    <property type="evidence" value="ECO:0007669"/>
    <property type="project" value="UniProtKB-KW"/>
</dbReference>
<dbReference type="AlphaFoldDB" id="A0A4P2QQ95"/>
<dbReference type="PANTHER" id="PTHR12589:SF7">
    <property type="entry name" value="6-PYRUVOYL TETRAHYDROBIOPTERIN SYNTHASE"/>
    <property type="match status" value="1"/>
</dbReference>
<sequence>MTVQYITRKGSFDSAHRVMDESFKCFNIHGHTYLYELTFAFDQVQHIGYAIDFKEIKRVGATWIDDLLDHASILNPRDADFITAVHATRSKFWLMSLNGGAYCNPTVENIAKEIFLAMELLFQAWDHLKIHHVRLYETPNCYTDCGADAIHTDERGMFLAQRRDELTLFAKSMGKIDYDSRKSRASSKQIVP</sequence>
<name>A0A4P2QQ95_SORCE</name>
<comment type="catalytic activity">
    <reaction evidence="10">
        <text>7,8-dihydroneopterin 3'-triphosphate + H2O = 6-carboxy-5,6,7,8-tetrahydropterin + triphosphate + acetaldehyde + 2 H(+)</text>
        <dbReference type="Rhea" id="RHEA:27966"/>
        <dbReference type="ChEBI" id="CHEBI:15343"/>
        <dbReference type="ChEBI" id="CHEBI:15377"/>
        <dbReference type="ChEBI" id="CHEBI:15378"/>
        <dbReference type="ChEBI" id="CHEBI:18036"/>
        <dbReference type="ChEBI" id="CHEBI:58462"/>
        <dbReference type="ChEBI" id="CHEBI:61032"/>
        <dbReference type="EC" id="4.1.2.50"/>
    </reaction>
</comment>
<evidence type="ECO:0000256" key="2">
    <source>
        <dbReference type="ARBA" id="ARBA00005061"/>
    </source>
</evidence>
<dbReference type="EMBL" id="CP012672">
    <property type="protein sequence ID" value="AUX32350.1"/>
    <property type="molecule type" value="Genomic_DNA"/>
</dbReference>
<evidence type="ECO:0000313" key="12">
    <source>
        <dbReference type="Proteomes" id="UP000295497"/>
    </source>
</evidence>
<dbReference type="Gene3D" id="3.30.479.10">
    <property type="entry name" value="6-pyruvoyl tetrahydropterin synthase/QueD"/>
    <property type="match status" value="1"/>
</dbReference>
<accession>A0A4P2QQ95</accession>
<dbReference type="EC" id="4.1.2.50" evidence="4"/>
<evidence type="ECO:0000256" key="4">
    <source>
        <dbReference type="ARBA" id="ARBA00012982"/>
    </source>
</evidence>
<dbReference type="SUPFAM" id="SSF55620">
    <property type="entry name" value="Tetrahydrobiopterin biosynthesis enzymes-like"/>
    <property type="match status" value="1"/>
</dbReference>
<dbReference type="RefSeq" id="WP_129575960.1">
    <property type="nucleotide sequence ID" value="NZ_CP012672.1"/>
</dbReference>
<gene>
    <name evidence="11" type="ORF">SOCE836_044870</name>
</gene>
<dbReference type="InterPro" id="IPR007115">
    <property type="entry name" value="6-PTP_synth/QueD"/>
</dbReference>
<organism evidence="11 12">
    <name type="scientific">Sorangium cellulosum</name>
    <name type="common">Polyangium cellulosum</name>
    <dbReference type="NCBI Taxonomy" id="56"/>
    <lineage>
        <taxon>Bacteria</taxon>
        <taxon>Pseudomonadati</taxon>
        <taxon>Myxococcota</taxon>
        <taxon>Polyangia</taxon>
        <taxon>Polyangiales</taxon>
        <taxon>Polyangiaceae</taxon>
        <taxon>Sorangium</taxon>
    </lineage>
</organism>
<comment type="similarity">
    <text evidence="3">Belongs to the PTPS family. QueD subfamily.</text>
</comment>
<evidence type="ECO:0000256" key="5">
    <source>
        <dbReference type="ARBA" id="ARBA00018141"/>
    </source>
</evidence>
<evidence type="ECO:0000256" key="9">
    <source>
        <dbReference type="ARBA" id="ARBA00031449"/>
    </source>
</evidence>
<dbReference type="PANTHER" id="PTHR12589">
    <property type="entry name" value="PYRUVOYL TETRAHYDROBIOPTERIN SYNTHASE"/>
    <property type="match status" value="1"/>
</dbReference>
<reference evidence="11 12" key="1">
    <citation type="submission" date="2015-09" db="EMBL/GenBank/DDBJ databases">
        <title>Sorangium comparison.</title>
        <authorList>
            <person name="Zaburannyi N."/>
            <person name="Bunk B."/>
            <person name="Overmann J."/>
            <person name="Mueller R."/>
        </authorList>
    </citation>
    <scope>NUCLEOTIDE SEQUENCE [LARGE SCALE GENOMIC DNA]</scope>
    <source>
        <strain evidence="11 12">So ce836</strain>
    </source>
</reference>
<evidence type="ECO:0000256" key="6">
    <source>
        <dbReference type="ARBA" id="ARBA00022723"/>
    </source>
</evidence>
<dbReference type="Pfam" id="PF01242">
    <property type="entry name" value="PTPS"/>
    <property type="match status" value="1"/>
</dbReference>
<keyword evidence="7" id="KW-0862">Zinc</keyword>
<evidence type="ECO:0000313" key="11">
    <source>
        <dbReference type="EMBL" id="AUX32350.1"/>
    </source>
</evidence>
<keyword evidence="6" id="KW-0479">Metal-binding</keyword>
<keyword evidence="8" id="KW-0456">Lyase</keyword>
<evidence type="ECO:0000256" key="8">
    <source>
        <dbReference type="ARBA" id="ARBA00023239"/>
    </source>
</evidence>
<dbReference type="Proteomes" id="UP000295497">
    <property type="component" value="Chromosome"/>
</dbReference>
<dbReference type="InterPro" id="IPR038418">
    <property type="entry name" value="6-PTP_synth/QueD_sf"/>
</dbReference>
<dbReference type="UniPathway" id="UPA00391"/>
<comment type="cofactor">
    <cofactor evidence="1">
        <name>Zn(2+)</name>
        <dbReference type="ChEBI" id="CHEBI:29105"/>
    </cofactor>
</comment>
<evidence type="ECO:0000256" key="3">
    <source>
        <dbReference type="ARBA" id="ARBA00008900"/>
    </source>
</evidence>
<comment type="pathway">
    <text evidence="2">Purine metabolism; 7-cyano-7-deazaguanine biosynthesis.</text>
</comment>
<proteinExistence type="inferred from homology"/>
<evidence type="ECO:0000256" key="10">
    <source>
        <dbReference type="ARBA" id="ARBA00048807"/>
    </source>
</evidence>
<dbReference type="GO" id="GO:0070497">
    <property type="term" value="F:6-carboxytetrahydropterin synthase activity"/>
    <property type="evidence" value="ECO:0007669"/>
    <property type="project" value="UniProtKB-EC"/>
</dbReference>